<dbReference type="EMBL" id="CP030032">
    <property type="protein sequence ID" value="AWV89834.1"/>
    <property type="molecule type" value="Genomic_DNA"/>
</dbReference>
<gene>
    <name evidence="1" type="ORF">DN745_10975</name>
</gene>
<evidence type="ECO:0000313" key="1">
    <source>
        <dbReference type="EMBL" id="AWV89834.1"/>
    </source>
</evidence>
<organism evidence="1 2">
    <name type="scientific">Bradymonas sediminis</name>
    <dbReference type="NCBI Taxonomy" id="1548548"/>
    <lineage>
        <taxon>Bacteria</taxon>
        <taxon>Deltaproteobacteria</taxon>
        <taxon>Bradymonadales</taxon>
        <taxon>Bradymonadaceae</taxon>
        <taxon>Bradymonas</taxon>
    </lineage>
</organism>
<dbReference type="AlphaFoldDB" id="A0A2Z4FMC8"/>
<dbReference type="KEGG" id="bsed:DN745_10975"/>
<name>A0A2Z4FMC8_9DELT</name>
<evidence type="ECO:0000313" key="2">
    <source>
        <dbReference type="Proteomes" id="UP000249799"/>
    </source>
</evidence>
<keyword evidence="2" id="KW-1185">Reference proteome</keyword>
<proteinExistence type="predicted"/>
<sequence>MSTDKKNEFDNRPETASRLRAISEKGYIVVVTQAYGPNGEDLMDREGPKFSGEPGVKLRVTQGDKTADVILSPFFGDPAKYSSVEFEVGKRCVLTCPESGDPLDRIDGMGNDEDGHFYAVYLTSKLGEGELVAVNDVWGVTESRMLSEGELLNLYAESEPIE</sequence>
<reference evidence="1 2" key="1">
    <citation type="submission" date="2018-06" db="EMBL/GenBank/DDBJ databases">
        <title>Lujinxingia sediminis gen. nov. sp. nov., a new facultative anaerobic member of the class Deltaproteobacteria, and proposal of Lujinxingaceae fam. nov.</title>
        <authorList>
            <person name="Guo L.-Y."/>
            <person name="Li C.-M."/>
            <person name="Wang S."/>
            <person name="Du Z.-J."/>
        </authorList>
    </citation>
    <scope>NUCLEOTIDE SEQUENCE [LARGE SCALE GENOMIC DNA]</scope>
    <source>
        <strain evidence="1 2">FA350</strain>
    </source>
</reference>
<dbReference type="RefSeq" id="WP_111334793.1">
    <property type="nucleotide sequence ID" value="NZ_CP030032.1"/>
</dbReference>
<dbReference type="Proteomes" id="UP000249799">
    <property type="component" value="Chromosome"/>
</dbReference>
<dbReference type="OrthoDB" id="5504503at2"/>
<accession>A0A2Z4FMC8</accession>
<protein>
    <submittedName>
        <fullName evidence="1">Uncharacterized protein</fullName>
    </submittedName>
</protein>